<accession>A0A654TDI5</accession>
<proteinExistence type="predicted"/>
<dbReference type="AlphaFoldDB" id="A0A654TDI5"/>
<sequence length="97" mass="10408">MTAHSRPWVTAQSTRPAASTAKLGASAETSCETVRQTRLTTRARRRGQCAVQRTSGTVVTAATRAYQDSKVPTRTTLTRKFRAIADSAPTGRISAVT</sequence>
<dbReference type="Proteomes" id="UP000048289">
    <property type="component" value="Unassembled WGS sequence"/>
</dbReference>
<evidence type="ECO:0000313" key="2">
    <source>
        <dbReference type="Proteomes" id="UP000048289"/>
    </source>
</evidence>
<name>A0A654TDI5_MYCTX</name>
<protein>
    <submittedName>
        <fullName evidence="1">Uncharacterized protein</fullName>
    </submittedName>
</protein>
<organism evidence="1 2">
    <name type="scientific">Mycobacterium tuberculosis</name>
    <dbReference type="NCBI Taxonomy" id="1773"/>
    <lineage>
        <taxon>Bacteria</taxon>
        <taxon>Bacillati</taxon>
        <taxon>Actinomycetota</taxon>
        <taxon>Actinomycetes</taxon>
        <taxon>Mycobacteriales</taxon>
        <taxon>Mycobacteriaceae</taxon>
        <taxon>Mycobacterium</taxon>
        <taxon>Mycobacterium tuberculosis complex</taxon>
    </lineage>
</organism>
<gene>
    <name evidence="1" type="ORF">ERS007681_03135</name>
</gene>
<dbReference type="EMBL" id="CFOE01000498">
    <property type="protein sequence ID" value="CFE42209.1"/>
    <property type="molecule type" value="Genomic_DNA"/>
</dbReference>
<reference evidence="1 2" key="1">
    <citation type="submission" date="2015-03" db="EMBL/GenBank/DDBJ databases">
        <authorList>
            <consortium name="Pathogen Informatics"/>
        </authorList>
    </citation>
    <scope>NUCLEOTIDE SEQUENCE [LARGE SCALE GENOMIC DNA]</scope>
    <source>
        <strain evidence="1 2">G09901357</strain>
    </source>
</reference>
<evidence type="ECO:0000313" key="1">
    <source>
        <dbReference type="EMBL" id="CFE42209.1"/>
    </source>
</evidence>